<keyword evidence="4" id="KW-0964">Secreted</keyword>
<dbReference type="CDD" id="cd03860">
    <property type="entry name" value="M14_CP_A-B_like"/>
    <property type="match status" value="1"/>
</dbReference>
<feature type="domain" description="Peptidase M14" evidence="16">
    <location>
        <begin position="125"/>
        <end position="420"/>
    </location>
</feature>
<evidence type="ECO:0000256" key="2">
    <source>
        <dbReference type="ARBA" id="ARBA00004613"/>
    </source>
</evidence>
<comment type="subcellular location">
    <subcellularLocation>
        <location evidence="2">Secreted</location>
    </subcellularLocation>
</comment>
<dbReference type="GO" id="GO:0005615">
    <property type="term" value="C:extracellular space"/>
    <property type="evidence" value="ECO:0007669"/>
    <property type="project" value="TreeGrafter"/>
</dbReference>
<dbReference type="GO" id="GO:0004181">
    <property type="term" value="F:metallocarboxypeptidase activity"/>
    <property type="evidence" value="ECO:0007669"/>
    <property type="project" value="InterPro"/>
</dbReference>
<keyword evidence="11" id="KW-0482">Metalloprotease</keyword>
<reference evidence="17 18" key="1">
    <citation type="submission" date="2015-08" db="EMBL/GenBank/DDBJ databases">
        <title>Ancestral chromatin configuration constrains chromatin evolution on differentiating sex chromosomes in Drosophila.</title>
        <authorList>
            <person name="Zhou Q."/>
            <person name="Bachtrog D."/>
        </authorList>
    </citation>
    <scope>NUCLEOTIDE SEQUENCE [LARGE SCALE GENOMIC DNA]</scope>
    <source>
        <tissue evidence="17">Whole larvae</tissue>
    </source>
</reference>
<dbReference type="PROSITE" id="PS52035">
    <property type="entry name" value="PEPTIDASE_M14"/>
    <property type="match status" value="1"/>
</dbReference>
<organism evidence="17 18">
    <name type="scientific">Drosophila busckii</name>
    <name type="common">Fruit fly</name>
    <dbReference type="NCBI Taxonomy" id="30019"/>
    <lineage>
        <taxon>Eukaryota</taxon>
        <taxon>Metazoa</taxon>
        <taxon>Ecdysozoa</taxon>
        <taxon>Arthropoda</taxon>
        <taxon>Hexapoda</taxon>
        <taxon>Insecta</taxon>
        <taxon>Pterygota</taxon>
        <taxon>Neoptera</taxon>
        <taxon>Endopterygota</taxon>
        <taxon>Diptera</taxon>
        <taxon>Brachycera</taxon>
        <taxon>Muscomorpha</taxon>
        <taxon>Ephydroidea</taxon>
        <taxon>Drosophilidae</taxon>
        <taxon>Drosophila</taxon>
    </lineage>
</organism>
<dbReference type="SUPFAM" id="SSF54897">
    <property type="entry name" value="Protease propeptides/inhibitors"/>
    <property type="match status" value="1"/>
</dbReference>
<evidence type="ECO:0000256" key="9">
    <source>
        <dbReference type="ARBA" id="ARBA00022801"/>
    </source>
</evidence>
<dbReference type="FunFam" id="3.40.630.10:FF:000040">
    <property type="entry name" value="zinc carboxypeptidase"/>
    <property type="match status" value="1"/>
</dbReference>
<evidence type="ECO:0000313" key="17">
    <source>
        <dbReference type="EMBL" id="ALC40099.1"/>
    </source>
</evidence>
<dbReference type="InterPro" id="IPR057246">
    <property type="entry name" value="CARBOXYPEPT_ZN_1"/>
</dbReference>
<dbReference type="Pfam" id="PF02244">
    <property type="entry name" value="Propep_M14"/>
    <property type="match status" value="1"/>
</dbReference>
<dbReference type="SUPFAM" id="SSF53187">
    <property type="entry name" value="Zn-dependent exopeptidases"/>
    <property type="match status" value="1"/>
</dbReference>
<keyword evidence="5" id="KW-0121">Carboxypeptidase</keyword>
<keyword evidence="6" id="KW-0645">Protease</keyword>
<evidence type="ECO:0000256" key="6">
    <source>
        <dbReference type="ARBA" id="ARBA00022670"/>
    </source>
</evidence>
<evidence type="ECO:0000313" key="18">
    <source>
        <dbReference type="Proteomes" id="UP000494163"/>
    </source>
</evidence>
<dbReference type="Pfam" id="PF00246">
    <property type="entry name" value="Peptidase_M14"/>
    <property type="match status" value="1"/>
</dbReference>
<sequence length="432" mass="49002">MIFNTLRTLATITLIVLTDGANLEANRGNHVRYDNYSVYKVRYQNNLERQTLLSLTQQPHSIKLWHEARHELHLLVSPQSLPEFVTFLSRSNFSAEIFIQNVQKAIDNEYAANSRATEDTFSWKRYNNLAEIEDWLDDILARYPKVTEGFVIGKSYEGRPIRGIKISYKIGNPGVFIESNIHAREWITSATATWFINELLSSNEELVRELAESHDWYIVPVLNVDGFVYSHEKDRLWRKTRQPSAGSSCVGADANRNYNSHWMENGGASADPCAEDYAGPFPFSEPEAKAMAEFISGIKDKLNVLLAFHSYSQLLLSPYGHSSEVVPYNHKDLMQVAKAYADAVQALPYGTIYQYGTSAGLLYPVSGSTKDWAYNEQDIKISYTVEFRDTGKFGFVLPPSHIIPNAEEALAGIEALLRECKKLGYLQLKYKV</sequence>
<keyword evidence="7" id="KW-0479">Metal-binding</keyword>
<evidence type="ECO:0000259" key="16">
    <source>
        <dbReference type="PROSITE" id="PS52035"/>
    </source>
</evidence>
<evidence type="ECO:0000256" key="15">
    <source>
        <dbReference type="SAM" id="SignalP"/>
    </source>
</evidence>
<dbReference type="InterPro" id="IPR036990">
    <property type="entry name" value="M14A-like_propep"/>
</dbReference>
<comment type="cofactor">
    <cofactor evidence="1">
        <name>Zn(2+)</name>
        <dbReference type="ChEBI" id="CHEBI:29105"/>
    </cofactor>
</comment>
<dbReference type="PANTHER" id="PTHR11705:SF123">
    <property type="entry name" value="PEPTIDASE M14 CARBOXYPEPTIDASE A DOMAIN-CONTAINING PROTEIN-RELATED"/>
    <property type="match status" value="1"/>
</dbReference>
<keyword evidence="10" id="KW-0862">Zinc</keyword>
<dbReference type="OMA" id="FIANVQD"/>
<evidence type="ECO:0000256" key="11">
    <source>
        <dbReference type="ARBA" id="ARBA00023049"/>
    </source>
</evidence>
<evidence type="ECO:0000256" key="8">
    <source>
        <dbReference type="ARBA" id="ARBA00022729"/>
    </source>
</evidence>
<evidence type="ECO:0000256" key="10">
    <source>
        <dbReference type="ARBA" id="ARBA00022833"/>
    </source>
</evidence>
<gene>
    <name evidence="17" type="ORF">Dbus_chr2Lg2184</name>
</gene>
<evidence type="ECO:0000256" key="7">
    <source>
        <dbReference type="ARBA" id="ARBA00022723"/>
    </source>
</evidence>
<comment type="similarity">
    <text evidence="3 14">Belongs to the peptidase M14 family.</text>
</comment>
<dbReference type="InterPro" id="IPR003146">
    <property type="entry name" value="M14A_act_pep"/>
</dbReference>
<dbReference type="STRING" id="30019.A0A0M3QU66"/>
<dbReference type="PRINTS" id="PR00765">
    <property type="entry name" value="CRBOXYPTASEA"/>
</dbReference>
<evidence type="ECO:0000256" key="1">
    <source>
        <dbReference type="ARBA" id="ARBA00001947"/>
    </source>
</evidence>
<proteinExistence type="inferred from homology"/>
<keyword evidence="18" id="KW-1185">Reference proteome</keyword>
<evidence type="ECO:0000256" key="4">
    <source>
        <dbReference type="ARBA" id="ARBA00022525"/>
    </source>
</evidence>
<dbReference type="GO" id="GO:0006508">
    <property type="term" value="P:proteolysis"/>
    <property type="evidence" value="ECO:0007669"/>
    <property type="project" value="UniProtKB-KW"/>
</dbReference>
<dbReference type="Gene3D" id="3.30.70.340">
    <property type="entry name" value="Metallocarboxypeptidase-like"/>
    <property type="match status" value="1"/>
</dbReference>
<dbReference type="SMR" id="A0A0M3QU66"/>
<feature type="active site" description="Proton donor/acceptor" evidence="14">
    <location>
        <position position="386"/>
    </location>
</feature>
<protein>
    <submittedName>
        <fullName evidence="17">CG7025</fullName>
    </submittedName>
</protein>
<evidence type="ECO:0000256" key="5">
    <source>
        <dbReference type="ARBA" id="ARBA00022645"/>
    </source>
</evidence>
<keyword evidence="12" id="KW-1015">Disulfide bond</keyword>
<keyword evidence="9" id="KW-0378">Hydrolase</keyword>
<evidence type="ECO:0000256" key="13">
    <source>
        <dbReference type="ARBA" id="ARBA00057299"/>
    </source>
</evidence>
<dbReference type="GO" id="GO:0008270">
    <property type="term" value="F:zinc ion binding"/>
    <property type="evidence" value="ECO:0007669"/>
    <property type="project" value="InterPro"/>
</dbReference>
<dbReference type="Gene3D" id="3.40.630.10">
    <property type="entry name" value="Zn peptidases"/>
    <property type="match status" value="1"/>
</dbReference>
<dbReference type="PANTHER" id="PTHR11705">
    <property type="entry name" value="PROTEASE FAMILY M14 CARBOXYPEPTIDASE A,B"/>
    <property type="match status" value="1"/>
</dbReference>
<name>A0A0M3QU66_DROBS</name>
<evidence type="ECO:0000256" key="12">
    <source>
        <dbReference type="ARBA" id="ARBA00023157"/>
    </source>
</evidence>
<accession>A0A0M3QU66</accession>
<feature type="signal peptide" evidence="15">
    <location>
        <begin position="1"/>
        <end position="20"/>
    </location>
</feature>
<dbReference type="PROSITE" id="PS00132">
    <property type="entry name" value="CARBOXYPEPT_ZN_1"/>
    <property type="match status" value="1"/>
</dbReference>
<feature type="chain" id="PRO_5005788184" evidence="15">
    <location>
        <begin position="21"/>
        <end position="432"/>
    </location>
</feature>
<dbReference type="EMBL" id="CP012523">
    <property type="protein sequence ID" value="ALC40099.1"/>
    <property type="molecule type" value="Genomic_DNA"/>
</dbReference>
<comment type="function">
    <text evidence="13">Involved in the digestion of the blood meal.</text>
</comment>
<dbReference type="InterPro" id="IPR000834">
    <property type="entry name" value="Peptidase_M14"/>
</dbReference>
<dbReference type="Proteomes" id="UP000494163">
    <property type="component" value="Chromosome 2L"/>
</dbReference>
<dbReference type="AlphaFoldDB" id="A0A0M3QU66"/>
<evidence type="ECO:0000256" key="14">
    <source>
        <dbReference type="PROSITE-ProRule" id="PRU01379"/>
    </source>
</evidence>
<keyword evidence="8 15" id="KW-0732">Signal</keyword>
<evidence type="ECO:0000256" key="3">
    <source>
        <dbReference type="ARBA" id="ARBA00005988"/>
    </source>
</evidence>
<dbReference type="OrthoDB" id="3626597at2759"/>
<dbReference type="SMART" id="SM00631">
    <property type="entry name" value="Zn_pept"/>
    <property type="match status" value="1"/>
</dbReference>